<dbReference type="AlphaFoldDB" id="A0A1E3W536"/>
<name>A0A1E3W536_9HYPH</name>
<organism evidence="4 5">
    <name type="scientific">Methyloceanibacter methanicus</name>
    <dbReference type="NCBI Taxonomy" id="1774968"/>
    <lineage>
        <taxon>Bacteria</taxon>
        <taxon>Pseudomonadati</taxon>
        <taxon>Pseudomonadota</taxon>
        <taxon>Alphaproteobacteria</taxon>
        <taxon>Hyphomicrobiales</taxon>
        <taxon>Hyphomicrobiaceae</taxon>
        <taxon>Methyloceanibacter</taxon>
    </lineage>
</organism>
<dbReference type="SMART" id="SM00342">
    <property type="entry name" value="HTH_ARAC"/>
    <property type="match status" value="1"/>
</dbReference>
<protein>
    <submittedName>
        <fullName evidence="4">AraC family transcriptional regulator</fullName>
    </submittedName>
</protein>
<proteinExistence type="predicted"/>
<gene>
    <name evidence="4" type="ORF">AUC68_13420</name>
</gene>
<dbReference type="Gene3D" id="1.10.10.60">
    <property type="entry name" value="Homeodomain-like"/>
    <property type="match status" value="1"/>
</dbReference>
<comment type="caution">
    <text evidence="4">The sequence shown here is derived from an EMBL/GenBank/DDBJ whole genome shotgun (WGS) entry which is preliminary data.</text>
</comment>
<accession>A0A1E3W536</accession>
<dbReference type="InterPro" id="IPR009057">
    <property type="entry name" value="Homeodomain-like_sf"/>
</dbReference>
<evidence type="ECO:0000256" key="2">
    <source>
        <dbReference type="ARBA" id="ARBA00023163"/>
    </source>
</evidence>
<dbReference type="STRING" id="1774968.AUC68_13420"/>
<reference evidence="4 5" key="1">
    <citation type="journal article" date="2016" name="Environ. Microbiol.">
        <title>New Methyloceanibacter diversity from North Sea sediments includes methanotroph containing solely the soluble methane monooxygenase.</title>
        <authorList>
            <person name="Vekeman B."/>
            <person name="Kerckhof F.M."/>
            <person name="Cremers G."/>
            <person name="de Vos P."/>
            <person name="Vandamme P."/>
            <person name="Boon N."/>
            <person name="Op den Camp H.J."/>
            <person name="Heylen K."/>
        </authorList>
    </citation>
    <scope>NUCLEOTIDE SEQUENCE [LARGE SCALE GENOMIC DNA]</scope>
    <source>
        <strain evidence="4 5">R-67174</strain>
    </source>
</reference>
<dbReference type="OrthoDB" id="9802263at2"/>
<dbReference type="GO" id="GO:0003700">
    <property type="term" value="F:DNA-binding transcription factor activity"/>
    <property type="evidence" value="ECO:0007669"/>
    <property type="project" value="InterPro"/>
</dbReference>
<dbReference type="PANTHER" id="PTHR43436:SF1">
    <property type="entry name" value="TRANSCRIPTIONAL REGULATORY PROTEIN"/>
    <property type="match status" value="1"/>
</dbReference>
<dbReference type="InterPro" id="IPR018060">
    <property type="entry name" value="HTH_AraC"/>
</dbReference>
<keyword evidence="2" id="KW-0804">Transcription</keyword>
<evidence type="ECO:0000256" key="1">
    <source>
        <dbReference type="ARBA" id="ARBA00023015"/>
    </source>
</evidence>
<dbReference type="RefSeq" id="WP_069436188.1">
    <property type="nucleotide sequence ID" value="NZ_LPWG01000003.1"/>
</dbReference>
<dbReference type="SUPFAM" id="SSF46689">
    <property type="entry name" value="Homeodomain-like"/>
    <property type="match status" value="2"/>
</dbReference>
<feature type="domain" description="HTH araC/xylS-type" evidence="3">
    <location>
        <begin position="191"/>
        <end position="289"/>
    </location>
</feature>
<dbReference type="PROSITE" id="PS01124">
    <property type="entry name" value="HTH_ARAC_FAMILY_2"/>
    <property type="match status" value="1"/>
</dbReference>
<evidence type="ECO:0000313" key="4">
    <source>
        <dbReference type="EMBL" id="ODS00923.1"/>
    </source>
</evidence>
<dbReference type="EMBL" id="LPWG01000003">
    <property type="protein sequence ID" value="ODS00923.1"/>
    <property type="molecule type" value="Genomic_DNA"/>
</dbReference>
<dbReference type="GO" id="GO:0043565">
    <property type="term" value="F:sequence-specific DNA binding"/>
    <property type="evidence" value="ECO:0007669"/>
    <property type="project" value="InterPro"/>
</dbReference>
<dbReference type="PANTHER" id="PTHR43436">
    <property type="entry name" value="ARAC-FAMILY TRANSCRIPTIONAL REGULATOR"/>
    <property type="match status" value="1"/>
</dbReference>
<dbReference type="Proteomes" id="UP000094501">
    <property type="component" value="Unassembled WGS sequence"/>
</dbReference>
<evidence type="ECO:0000259" key="3">
    <source>
        <dbReference type="PROSITE" id="PS01124"/>
    </source>
</evidence>
<dbReference type="InterPro" id="IPR009594">
    <property type="entry name" value="Tscrpt_reg_HTH_AraC_N"/>
</dbReference>
<sequence length="300" mass="33046">MDANRSELASLIDRCAKTDGLHATAIPRLSVLRSTRPTEPLHAVYEPAVCIIAQGSKQAILGEAVYVYDRNKYLVISVDVPVVGQVIEASEAEPYLCLKLDLDVATLGTLMLDAGPGPASVEPAPALGLSKVTPELTDAAVRLLRLLETPQDISVLAPLCEREILFRLLQGDQAAKLREIALGDTRLRQVSRAIDFIKRNYRESFHVEDLANEARMSSSALHSHFKAVTAMSPLQYQKQIRLQEARRLMLLGLCDAATASHSVGYTSPSQFSREYRRLFGLPPQRDIARLREFPDGFVAA</sequence>
<keyword evidence="5" id="KW-1185">Reference proteome</keyword>
<dbReference type="Pfam" id="PF06719">
    <property type="entry name" value="AraC_N"/>
    <property type="match status" value="1"/>
</dbReference>
<evidence type="ECO:0000313" key="5">
    <source>
        <dbReference type="Proteomes" id="UP000094501"/>
    </source>
</evidence>
<dbReference type="Pfam" id="PF12833">
    <property type="entry name" value="HTH_18"/>
    <property type="match status" value="1"/>
</dbReference>
<keyword evidence="1" id="KW-0805">Transcription regulation</keyword>